<dbReference type="Proteomes" id="UP000324209">
    <property type="component" value="Chromosome"/>
</dbReference>
<organism evidence="2 3">
    <name type="scientific">Oceanispirochaeta crateris</name>
    <dbReference type="NCBI Taxonomy" id="2518645"/>
    <lineage>
        <taxon>Bacteria</taxon>
        <taxon>Pseudomonadati</taxon>
        <taxon>Spirochaetota</taxon>
        <taxon>Spirochaetia</taxon>
        <taxon>Spirochaetales</taxon>
        <taxon>Spirochaetaceae</taxon>
        <taxon>Oceanispirochaeta</taxon>
    </lineage>
</organism>
<feature type="region of interest" description="Disordered" evidence="1">
    <location>
        <begin position="1"/>
        <end position="66"/>
    </location>
</feature>
<gene>
    <name evidence="2" type="ORF">EXM22_14125</name>
</gene>
<dbReference type="OrthoDB" id="9987095at2"/>
<evidence type="ECO:0000313" key="3">
    <source>
        <dbReference type="Proteomes" id="UP000324209"/>
    </source>
</evidence>
<feature type="compositionally biased region" description="Polar residues" evidence="1">
    <location>
        <begin position="57"/>
        <end position="66"/>
    </location>
</feature>
<dbReference type="EMBL" id="CP036150">
    <property type="protein sequence ID" value="QEN09067.1"/>
    <property type="molecule type" value="Genomic_DNA"/>
</dbReference>
<sequence length="177" mass="20049">MRLKKKLKQPEAGLTDAFNKKLQSRKESSHSVLSSGPSADSIPVETEPISVPPKAEPTTTLETSTKSIPSLEEMKKEILKALRQDRHSLAAAMEKSRHWNFENPNLSLSFDSPFESTFIEKESREIENIIKEQLGWEVSLKTVINQSEDLSVDEEIEEQVELVRNIFRGTIINRSSV</sequence>
<evidence type="ECO:0000313" key="2">
    <source>
        <dbReference type="EMBL" id="QEN09067.1"/>
    </source>
</evidence>
<dbReference type="RefSeq" id="WP_149487143.1">
    <property type="nucleotide sequence ID" value="NZ_CP036150.1"/>
</dbReference>
<protein>
    <submittedName>
        <fullName evidence="2">Uncharacterized protein</fullName>
    </submittedName>
</protein>
<accession>A0A5C1QNF6</accession>
<keyword evidence="3" id="KW-1185">Reference proteome</keyword>
<dbReference type="KEGG" id="ock:EXM22_14125"/>
<proteinExistence type="predicted"/>
<dbReference type="AlphaFoldDB" id="A0A5C1QNF6"/>
<reference evidence="2 3" key="1">
    <citation type="submission" date="2019-02" db="EMBL/GenBank/DDBJ databases">
        <title>Complete Genome Sequence and Methylome Analysis of free living Spirochaetas.</title>
        <authorList>
            <person name="Fomenkov A."/>
            <person name="Dubinina G."/>
            <person name="Leshcheva N."/>
            <person name="Mikheeva N."/>
            <person name="Grabovich M."/>
            <person name="Vincze T."/>
            <person name="Roberts R.J."/>
        </authorList>
    </citation>
    <scope>NUCLEOTIDE SEQUENCE [LARGE SCALE GENOMIC DNA]</scope>
    <source>
        <strain evidence="2 3">K2</strain>
    </source>
</reference>
<evidence type="ECO:0000256" key="1">
    <source>
        <dbReference type="SAM" id="MobiDB-lite"/>
    </source>
</evidence>
<name>A0A5C1QNF6_9SPIO</name>